<protein>
    <recommendedName>
        <fullName evidence="3">Ras family domain-containing protein</fullName>
    </recommendedName>
</protein>
<sequence>MLVANKVDTPRVVSTDEGRQLASQLGALFVETSAKTSLNVEKAFLELVTQGLYVDIDSNDALSADEYETNQQQLESIIIRQRRLCTNAKPLLLLLMLQQQQQQQQQQQ</sequence>
<gene>
    <name evidence="1" type="ORF">EAH_00043280</name>
</gene>
<dbReference type="AlphaFoldDB" id="U6GU85"/>
<dbReference type="GO" id="GO:0005525">
    <property type="term" value="F:GTP binding"/>
    <property type="evidence" value="ECO:0007669"/>
    <property type="project" value="InterPro"/>
</dbReference>
<dbReference type="RefSeq" id="XP_013247178.1">
    <property type="nucleotide sequence ID" value="XM_013391724.1"/>
</dbReference>
<proteinExistence type="predicted"/>
<dbReference type="InterPro" id="IPR050209">
    <property type="entry name" value="Rab_GTPases_membrane_traffic"/>
</dbReference>
<organism evidence="1 2">
    <name type="scientific">Eimeria acervulina</name>
    <name type="common">Coccidian parasite</name>
    <dbReference type="NCBI Taxonomy" id="5801"/>
    <lineage>
        <taxon>Eukaryota</taxon>
        <taxon>Sar</taxon>
        <taxon>Alveolata</taxon>
        <taxon>Apicomplexa</taxon>
        <taxon>Conoidasida</taxon>
        <taxon>Coccidia</taxon>
        <taxon>Eucoccidiorida</taxon>
        <taxon>Eimeriorina</taxon>
        <taxon>Eimeriidae</taxon>
        <taxon>Eimeria</taxon>
    </lineage>
</organism>
<reference evidence="1" key="1">
    <citation type="submission" date="2013-10" db="EMBL/GenBank/DDBJ databases">
        <title>Genomic analysis of the causative agents of coccidiosis in chickens.</title>
        <authorList>
            <person name="Reid A.J."/>
            <person name="Blake D."/>
            <person name="Billington K."/>
            <person name="Browne H."/>
            <person name="Dunn M."/>
            <person name="Hung S."/>
            <person name="Kawahara F."/>
            <person name="Miranda-Saavedra D."/>
            <person name="Mourier T."/>
            <person name="Nagra H."/>
            <person name="Otto T.D."/>
            <person name="Rawlings N."/>
            <person name="Sanchez A."/>
            <person name="Sanders M."/>
            <person name="Subramaniam C."/>
            <person name="Tay Y."/>
            <person name="Dear P."/>
            <person name="Doerig C."/>
            <person name="Gruber A."/>
            <person name="Parkinson J."/>
            <person name="Shirley M."/>
            <person name="Wan K.L."/>
            <person name="Berriman M."/>
            <person name="Tomley F."/>
            <person name="Pain A."/>
        </authorList>
    </citation>
    <scope>NUCLEOTIDE SEQUENCE [LARGE SCALE GENOMIC DNA]</scope>
    <source>
        <strain evidence="1">Houghton</strain>
    </source>
</reference>
<dbReference type="OrthoDB" id="9989112at2759"/>
<name>U6GU85_EIMAC</name>
<evidence type="ECO:0000313" key="1">
    <source>
        <dbReference type="EMBL" id="CDI83735.1"/>
    </source>
</evidence>
<dbReference type="GO" id="GO:0003924">
    <property type="term" value="F:GTPase activity"/>
    <property type="evidence" value="ECO:0007669"/>
    <property type="project" value="InterPro"/>
</dbReference>
<evidence type="ECO:0008006" key="3">
    <source>
        <dbReference type="Google" id="ProtNLM"/>
    </source>
</evidence>
<dbReference type="PANTHER" id="PTHR47979">
    <property type="entry name" value="DRAB11-RELATED"/>
    <property type="match status" value="1"/>
</dbReference>
<dbReference type="GeneID" id="25272398"/>
<dbReference type="InterPro" id="IPR001806">
    <property type="entry name" value="Small_GTPase"/>
</dbReference>
<dbReference type="InterPro" id="IPR027417">
    <property type="entry name" value="P-loop_NTPase"/>
</dbReference>
<dbReference type="PROSITE" id="PS51419">
    <property type="entry name" value="RAB"/>
    <property type="match status" value="1"/>
</dbReference>
<dbReference type="SUPFAM" id="SSF52540">
    <property type="entry name" value="P-loop containing nucleoside triphosphate hydrolases"/>
    <property type="match status" value="1"/>
</dbReference>
<dbReference type="EMBL" id="HG673479">
    <property type="protein sequence ID" value="CDI83735.1"/>
    <property type="molecule type" value="Genomic_DNA"/>
</dbReference>
<evidence type="ECO:0000313" key="2">
    <source>
        <dbReference type="Proteomes" id="UP000018050"/>
    </source>
</evidence>
<dbReference type="PROSITE" id="PS51421">
    <property type="entry name" value="RAS"/>
    <property type="match status" value="1"/>
</dbReference>
<dbReference type="Proteomes" id="UP000018050">
    <property type="component" value="Unassembled WGS sequence"/>
</dbReference>
<keyword evidence="2" id="KW-1185">Reference proteome</keyword>
<dbReference type="VEuPathDB" id="ToxoDB:EAH_00043280"/>
<accession>U6GU85</accession>
<dbReference type="Pfam" id="PF00071">
    <property type="entry name" value="Ras"/>
    <property type="match status" value="1"/>
</dbReference>
<reference evidence="1" key="2">
    <citation type="submission" date="2013-10" db="EMBL/GenBank/DDBJ databases">
        <authorList>
            <person name="Aslett M."/>
        </authorList>
    </citation>
    <scope>NUCLEOTIDE SEQUENCE [LARGE SCALE GENOMIC DNA]</scope>
    <source>
        <strain evidence="1">Houghton</strain>
    </source>
</reference>
<dbReference type="Gene3D" id="3.40.50.300">
    <property type="entry name" value="P-loop containing nucleotide triphosphate hydrolases"/>
    <property type="match status" value="1"/>
</dbReference>